<accession>A0A8J2WZD8</accession>
<dbReference type="EMBL" id="HG316457">
    <property type="protein sequence ID" value="CDF89373.1"/>
    <property type="molecule type" value="Genomic_DNA"/>
</dbReference>
<organism evidence="1 2">
    <name type="scientific">Zygosaccharomyces bailii (strain CLIB 213 / ATCC 58445 / CBS 680 / BCRC 21525 / NBRC 1098 / NCYC 1416 / NRRL Y-2227)</name>
    <dbReference type="NCBI Taxonomy" id="1333698"/>
    <lineage>
        <taxon>Eukaryota</taxon>
        <taxon>Fungi</taxon>
        <taxon>Dikarya</taxon>
        <taxon>Ascomycota</taxon>
        <taxon>Saccharomycotina</taxon>
        <taxon>Saccharomycetes</taxon>
        <taxon>Saccharomycetales</taxon>
        <taxon>Saccharomycetaceae</taxon>
        <taxon>Zygosaccharomyces</taxon>
    </lineage>
</organism>
<dbReference type="InterPro" id="IPR003428">
    <property type="entry name" value="MAM33"/>
</dbReference>
<dbReference type="GO" id="GO:0005759">
    <property type="term" value="C:mitochondrial matrix"/>
    <property type="evidence" value="ECO:0007669"/>
    <property type="project" value="InterPro"/>
</dbReference>
<sequence length="262" mass="29470">MSFRAALRLSRNIPRVSRVSGCRVATIQPFARILIPQTRTFMSTPIKFDERSKNVGEILKSEISVETESEVDDQSKSFQEFLDKYDFSVIETPGKNLAEIVRKTADGETVHVFFDVAQVANLPYDAAMGEASKETEDEQYNAYGENFANVNVVVAKEADQSTISIELLMNLSEGAFYVDSVTPFANADAALNESAEAEVKRELLYHGPPFSNLDEELQESLEAYLESRGVTEELAAFIESFSEFKENQEYIKWLKGMKSFFS</sequence>
<dbReference type="Pfam" id="PF02330">
    <property type="entry name" value="MAM33"/>
    <property type="match status" value="1"/>
</dbReference>
<proteinExistence type="predicted"/>
<name>A0A8J2WZD8_ZYGB2</name>
<dbReference type="PANTHER" id="PTHR10826">
    <property type="entry name" value="COMPLEMENT COMPONENT 1"/>
    <property type="match status" value="1"/>
</dbReference>
<evidence type="ECO:0000313" key="2">
    <source>
        <dbReference type="Proteomes" id="UP000019375"/>
    </source>
</evidence>
<protein>
    <submittedName>
        <fullName evidence="1">ZYBA0S04-02718g1_1</fullName>
    </submittedName>
</protein>
<dbReference type="GO" id="GO:0042256">
    <property type="term" value="P:cytosolic ribosome assembly"/>
    <property type="evidence" value="ECO:0007669"/>
    <property type="project" value="TreeGrafter"/>
</dbReference>
<dbReference type="AlphaFoldDB" id="A0A8J2WZD8"/>
<dbReference type="Gene3D" id="3.10.280.10">
    <property type="entry name" value="Mitochondrial glycoprotein"/>
    <property type="match status" value="1"/>
</dbReference>
<dbReference type="PANTHER" id="PTHR10826:SF1">
    <property type="entry name" value="COMPLEMENT COMPONENT 1 Q SUBCOMPONENT-BINDING PROTEIN, MITOCHONDRIAL"/>
    <property type="match status" value="1"/>
</dbReference>
<gene>
    <name evidence="1" type="ORF">BN860_02718g</name>
</gene>
<keyword evidence="2" id="KW-1185">Reference proteome</keyword>
<dbReference type="SUPFAM" id="SSF54529">
    <property type="entry name" value="Mitochondrial glycoprotein MAM33-like"/>
    <property type="match status" value="1"/>
</dbReference>
<reference evidence="2" key="1">
    <citation type="journal article" date="2013" name="Genome Announc.">
        <title>Genome sequence of the food spoilage yeast Zygosaccharomyces bailii CLIB 213(T).</title>
        <authorList>
            <person name="Galeote V."/>
            <person name="Bigey F."/>
            <person name="Devillers H."/>
            <person name="Neuveglise C."/>
            <person name="Dequin S."/>
        </authorList>
    </citation>
    <scope>NUCLEOTIDE SEQUENCE [LARGE SCALE GENOMIC DNA]</scope>
    <source>
        <strain evidence="2">CLIB 213 / ATCC 58445 / CBS 680 / CCRC 21525 / NBRC 1098 / NCYC 1416 / NRRL Y-2227</strain>
    </source>
</reference>
<dbReference type="OrthoDB" id="278212at2759"/>
<evidence type="ECO:0000313" key="1">
    <source>
        <dbReference type="EMBL" id="CDF89373.1"/>
    </source>
</evidence>
<dbReference type="Proteomes" id="UP000019375">
    <property type="component" value="Unassembled WGS sequence"/>
</dbReference>
<dbReference type="InterPro" id="IPR036561">
    <property type="entry name" value="MAM33_sf"/>
</dbReference>